<protein>
    <recommendedName>
        <fullName evidence="4">DUF2393 domain-containing protein</fullName>
    </recommendedName>
</protein>
<dbReference type="Proteomes" id="UP001434737">
    <property type="component" value="Chromosome"/>
</dbReference>
<keyword evidence="3" id="KW-1185">Reference proteome</keyword>
<dbReference type="RefSeq" id="WP_300448455.1">
    <property type="nucleotide sequence ID" value="NZ_CP145316.1"/>
</dbReference>
<evidence type="ECO:0000313" key="2">
    <source>
        <dbReference type="EMBL" id="XAM18342.1"/>
    </source>
</evidence>
<keyword evidence="1" id="KW-0812">Transmembrane</keyword>
<feature type="transmembrane region" description="Helical" evidence="1">
    <location>
        <begin position="31"/>
        <end position="52"/>
    </location>
</feature>
<organism evidence="2 3">
    <name type="scientific">Helicobacter mastomyrinus</name>
    <dbReference type="NCBI Taxonomy" id="287948"/>
    <lineage>
        <taxon>Bacteria</taxon>
        <taxon>Pseudomonadati</taxon>
        <taxon>Campylobacterota</taxon>
        <taxon>Epsilonproteobacteria</taxon>
        <taxon>Campylobacterales</taxon>
        <taxon>Helicobacteraceae</taxon>
        <taxon>Helicobacter</taxon>
    </lineage>
</organism>
<evidence type="ECO:0008006" key="4">
    <source>
        <dbReference type="Google" id="ProtNLM"/>
    </source>
</evidence>
<evidence type="ECO:0000256" key="1">
    <source>
        <dbReference type="SAM" id="Phobius"/>
    </source>
</evidence>
<keyword evidence="1" id="KW-1133">Transmembrane helix</keyword>
<evidence type="ECO:0000313" key="3">
    <source>
        <dbReference type="Proteomes" id="UP001434737"/>
    </source>
</evidence>
<reference evidence="2 3" key="1">
    <citation type="submission" date="2024-02" db="EMBL/GenBank/DDBJ databases">
        <title>Genome and pathogenicity analysis of Helicobacter mastomyrinus isolated from mice.</title>
        <authorList>
            <person name="Zhu L."/>
        </authorList>
    </citation>
    <scope>NUCLEOTIDE SEQUENCE [LARGE SCALE GENOMIC DNA]</scope>
    <source>
        <strain evidence="2 3">Hm-17</strain>
    </source>
</reference>
<keyword evidence="1" id="KW-0472">Membrane</keyword>
<name>A0ABZ3F732_9HELI</name>
<accession>A0ABZ3F732</accession>
<sequence length="122" mass="13459">MGYLIFVLTLLLFVAIGLLVGKYKNHISRKTQVLIGASFLAIALLIGIYNTLQEKESENLSTLKSAFVRDIPLVCSYQGSAIEITQTDFNLSNGTMSFQGKPNSSYSHIIIPLQDCTLQEVD</sequence>
<gene>
    <name evidence="2" type="ORF">V3I05_01275</name>
</gene>
<dbReference type="EMBL" id="CP145316">
    <property type="protein sequence ID" value="XAM18342.1"/>
    <property type="molecule type" value="Genomic_DNA"/>
</dbReference>
<proteinExistence type="predicted"/>